<dbReference type="GO" id="GO:0030246">
    <property type="term" value="F:carbohydrate binding"/>
    <property type="evidence" value="ECO:0007669"/>
    <property type="project" value="InterPro"/>
</dbReference>
<accession>A0A7V3YFF1</accession>
<dbReference type="SUPFAM" id="SSF49452">
    <property type="entry name" value="Starch-binding domain-like"/>
    <property type="match status" value="1"/>
</dbReference>
<name>A0A7V3YFF1_9BACT</name>
<protein>
    <recommendedName>
        <fullName evidence="2">Carboxypeptidase regulatory-like domain-containing protein</fullName>
    </recommendedName>
</protein>
<sequence length="207" mass="21375">MGRAVVLAVLSLGLLAGCFGNLAPLPSVHPLVAVLGEVRDAVTGKGVEGAQVRLRDFPECFDLTASDGSFFLPRVPSGRQVFVVHSVGYAPKSEAVDIPGNVSSFSLTIELAPLLGKLVGYVWDEEGNPVPEASVTFNGTYTTTTGKDGGFTLSGLPVGKGVLVVEKEGFVPSAVEVEIAENAVTVVEVVLTYPAPQKACGTMSEGG</sequence>
<dbReference type="InterPro" id="IPR013784">
    <property type="entry name" value="Carb-bd-like_fold"/>
</dbReference>
<organism evidence="1">
    <name type="scientific">Candidatus Caldatribacterium californiense</name>
    <dbReference type="NCBI Taxonomy" id="1454726"/>
    <lineage>
        <taxon>Bacteria</taxon>
        <taxon>Pseudomonadati</taxon>
        <taxon>Atribacterota</taxon>
        <taxon>Atribacteria</taxon>
        <taxon>Atribacterales</taxon>
        <taxon>Candidatus Caldatribacteriaceae</taxon>
        <taxon>Candidatus Caldatribacterium</taxon>
    </lineage>
</organism>
<evidence type="ECO:0000313" key="1">
    <source>
        <dbReference type="EMBL" id="HGI30099.1"/>
    </source>
</evidence>
<evidence type="ECO:0008006" key="2">
    <source>
        <dbReference type="Google" id="ProtNLM"/>
    </source>
</evidence>
<dbReference type="AlphaFoldDB" id="A0A7V3YFF1"/>
<dbReference type="InterPro" id="IPR008969">
    <property type="entry name" value="CarboxyPept-like_regulatory"/>
</dbReference>
<proteinExistence type="predicted"/>
<dbReference type="Pfam" id="PF13620">
    <property type="entry name" value="CarboxypepD_reg"/>
    <property type="match status" value="2"/>
</dbReference>
<dbReference type="SUPFAM" id="SSF49464">
    <property type="entry name" value="Carboxypeptidase regulatory domain-like"/>
    <property type="match status" value="1"/>
</dbReference>
<dbReference type="PROSITE" id="PS51257">
    <property type="entry name" value="PROKAR_LIPOPROTEIN"/>
    <property type="match status" value="1"/>
</dbReference>
<dbReference type="Gene3D" id="2.60.40.1120">
    <property type="entry name" value="Carboxypeptidase-like, regulatory domain"/>
    <property type="match status" value="2"/>
</dbReference>
<reference evidence="1" key="1">
    <citation type="journal article" date="2020" name="mSystems">
        <title>Genome- and Community-Level Interaction Insights into Carbon Utilization and Element Cycling Functions of Hydrothermarchaeota in Hydrothermal Sediment.</title>
        <authorList>
            <person name="Zhou Z."/>
            <person name="Liu Y."/>
            <person name="Xu W."/>
            <person name="Pan J."/>
            <person name="Luo Z.H."/>
            <person name="Li M."/>
        </authorList>
    </citation>
    <scope>NUCLEOTIDE SEQUENCE [LARGE SCALE GENOMIC DNA]</scope>
    <source>
        <strain evidence="1">SpSt-747</strain>
    </source>
</reference>
<dbReference type="EMBL" id="DTFV01000038">
    <property type="protein sequence ID" value="HGI30099.1"/>
    <property type="molecule type" value="Genomic_DNA"/>
</dbReference>
<gene>
    <name evidence="1" type="ORF">ENV30_02120</name>
</gene>
<comment type="caution">
    <text evidence="1">The sequence shown here is derived from an EMBL/GenBank/DDBJ whole genome shotgun (WGS) entry which is preliminary data.</text>
</comment>